<proteinExistence type="predicted"/>
<evidence type="ECO:0000313" key="3">
    <source>
        <dbReference type="Proteomes" id="UP000830962"/>
    </source>
</evidence>
<keyword evidence="3" id="KW-1185">Reference proteome</keyword>
<feature type="domain" description="FCP1 homology" evidence="1">
    <location>
        <begin position="136"/>
        <end position="270"/>
    </location>
</feature>
<dbReference type="InterPro" id="IPR023214">
    <property type="entry name" value="HAD_sf"/>
</dbReference>
<dbReference type="EMBL" id="MZ311578">
    <property type="protein sequence ID" value="UBZ25638.1"/>
    <property type="molecule type" value="Genomic_DNA"/>
</dbReference>
<accession>A0AAE8Y191</accession>
<dbReference type="Gene3D" id="3.40.50.1000">
    <property type="entry name" value="HAD superfamily/HAD-like"/>
    <property type="match status" value="1"/>
</dbReference>
<dbReference type="Pfam" id="PF03031">
    <property type="entry name" value="NIF"/>
    <property type="match status" value="1"/>
</dbReference>
<dbReference type="InterPro" id="IPR004274">
    <property type="entry name" value="FCP1_dom"/>
</dbReference>
<reference evidence="2" key="1">
    <citation type="journal article" date="2021" name="Viruses">
        <title>Identification and Full Characterisation of Two Novel Crustacean Infecting Members of the Family Nudiviridae Provides Support for Two Subfamilies.</title>
        <authorList>
            <person name="Bateman K.S."/>
            <person name="Kerr R."/>
            <person name="Stentiford G.D."/>
            <person name="Bean T.P."/>
            <person name="Hooper C."/>
            <person name="Van Eynde B."/>
            <person name="Delbare D."/>
            <person name="Bojko J."/>
            <person name="Christiaens O."/>
            <person name="Taning C.N.T."/>
            <person name="Smagghe G."/>
            <person name="van Oers M.M."/>
            <person name="van Aerle R."/>
        </authorList>
    </citation>
    <scope>NUCLEOTIDE SEQUENCE</scope>
    <source>
        <strain evidence="2">AN2</strain>
    </source>
</reference>
<evidence type="ECO:0000313" key="2">
    <source>
        <dbReference type="EMBL" id="UBZ25638.1"/>
    </source>
</evidence>
<gene>
    <name evidence="2" type="ORF">CmNV_047</name>
</gene>
<sequence>MKKKILFIKNLPENSKWGKWIIKNTYKLFTHIYILKNLSSQLLKIETLNNNKNDDPPGLYYINKIYNNIKTYSMLLNLGSFEESNTDSTYNVHVDYLYYKITYQFDKKAFINNIKSQLDGFFRQKIEVNSTTSVAILDLDDTIINKNGDVIIKNLHKYLSTIQSMFDIIILWSHGCQSHVNNTFETTLSDYKIYFKDVMARQSSFKLINKGIGRVLKFLNSRYDICELSSTLLIDDQSCNYNKDYDYFIHVPVYDRLFNVKMWKLLSLIQKNLAKNELS</sequence>
<name>A0AAE8Y191_9VIRU</name>
<dbReference type="Proteomes" id="UP000830962">
    <property type="component" value="Segment"/>
</dbReference>
<organism evidence="2 3">
    <name type="scientific">Carcinus maenas nudivirus</name>
    <dbReference type="NCBI Taxonomy" id="2880837"/>
    <lineage>
        <taxon>Viruses</taxon>
        <taxon>Viruses incertae sedis</taxon>
        <taxon>Naldaviricetes</taxon>
        <taxon>Lefavirales</taxon>
        <taxon>Nudiviridae</taxon>
        <taxon>Gammanudivirus</taxon>
        <taxon>Gammanudivirus cameanadis</taxon>
    </lineage>
</organism>
<protein>
    <submittedName>
        <fullName evidence="2">38K protein</fullName>
    </submittedName>
</protein>
<evidence type="ECO:0000259" key="1">
    <source>
        <dbReference type="Pfam" id="PF03031"/>
    </source>
</evidence>